<keyword evidence="5" id="KW-1133">Transmembrane helix</keyword>
<evidence type="ECO:0000256" key="4">
    <source>
        <dbReference type="SAM" id="MobiDB-lite"/>
    </source>
</evidence>
<dbReference type="PROSITE" id="PS00383">
    <property type="entry name" value="TYR_PHOSPHATASE_1"/>
    <property type="match status" value="1"/>
</dbReference>
<dbReference type="InterPro" id="IPR029021">
    <property type="entry name" value="Prot-tyrosine_phosphatase-like"/>
</dbReference>
<dbReference type="GO" id="GO:0004721">
    <property type="term" value="F:phosphoprotein phosphatase activity"/>
    <property type="evidence" value="ECO:0007669"/>
    <property type="project" value="InterPro"/>
</dbReference>
<dbReference type="InterPro" id="IPR026893">
    <property type="entry name" value="Tyr/Ser_Pase_IphP-type"/>
</dbReference>
<feature type="repeat" description="TPR" evidence="3">
    <location>
        <begin position="315"/>
        <end position="348"/>
    </location>
</feature>
<dbReference type="InterPro" id="IPR000387">
    <property type="entry name" value="Tyr_Pase_dom"/>
</dbReference>
<evidence type="ECO:0000256" key="3">
    <source>
        <dbReference type="PROSITE-ProRule" id="PRU00339"/>
    </source>
</evidence>
<feature type="region of interest" description="Disordered" evidence="4">
    <location>
        <begin position="39"/>
        <end position="82"/>
    </location>
</feature>
<keyword evidence="5" id="KW-0472">Membrane</keyword>
<feature type="compositionally biased region" description="Acidic residues" evidence="4">
    <location>
        <begin position="68"/>
        <end position="78"/>
    </location>
</feature>
<accession>A0A7S1M8E6</accession>
<dbReference type="SMART" id="SM00028">
    <property type="entry name" value="TPR"/>
    <property type="match status" value="3"/>
</dbReference>
<dbReference type="InterPro" id="IPR019734">
    <property type="entry name" value="TPR_rpt"/>
</dbReference>
<reference evidence="7" key="1">
    <citation type="submission" date="2021-01" db="EMBL/GenBank/DDBJ databases">
        <authorList>
            <person name="Corre E."/>
            <person name="Pelletier E."/>
            <person name="Niang G."/>
            <person name="Scheremetjew M."/>
            <person name="Finn R."/>
            <person name="Kale V."/>
            <person name="Holt S."/>
            <person name="Cochrane G."/>
            <person name="Meng A."/>
            <person name="Brown T."/>
            <person name="Cohen L."/>
        </authorList>
    </citation>
    <scope>NUCLEOTIDE SEQUENCE</scope>
    <source>
        <strain evidence="7">CCAP 1951/1</strain>
    </source>
</reference>
<dbReference type="Gene3D" id="3.90.190.10">
    <property type="entry name" value="Protein tyrosine phosphatase superfamily"/>
    <property type="match status" value="1"/>
</dbReference>
<evidence type="ECO:0000313" key="7">
    <source>
        <dbReference type="EMBL" id="CAD9124509.1"/>
    </source>
</evidence>
<dbReference type="InterPro" id="IPR039663">
    <property type="entry name" value="AIP/AIPL1/TTC9"/>
</dbReference>
<dbReference type="PROSITE" id="PS50005">
    <property type="entry name" value="TPR"/>
    <property type="match status" value="1"/>
</dbReference>
<evidence type="ECO:0000256" key="2">
    <source>
        <dbReference type="ARBA" id="ARBA00022803"/>
    </source>
</evidence>
<feature type="region of interest" description="Disordered" evidence="4">
    <location>
        <begin position="1"/>
        <end position="24"/>
    </location>
</feature>
<keyword evidence="2 3" id="KW-0802">TPR repeat</keyword>
<dbReference type="AlphaFoldDB" id="A0A7S1M8E6"/>
<protein>
    <recommendedName>
        <fullName evidence="6">Tyrosine specific protein phosphatases domain-containing protein</fullName>
    </recommendedName>
</protein>
<organism evidence="7">
    <name type="scientific">Neobodo designis</name>
    <name type="common">Flagellated protozoan</name>
    <name type="synonym">Bodo designis</name>
    <dbReference type="NCBI Taxonomy" id="312471"/>
    <lineage>
        <taxon>Eukaryota</taxon>
        <taxon>Discoba</taxon>
        <taxon>Euglenozoa</taxon>
        <taxon>Kinetoplastea</taxon>
        <taxon>Metakinetoplastina</taxon>
        <taxon>Neobodonida</taxon>
        <taxon>Neobodo</taxon>
    </lineage>
</organism>
<dbReference type="InterPro" id="IPR016130">
    <property type="entry name" value="Tyr_Pase_AS"/>
</dbReference>
<name>A0A7S1M8E6_NEODS</name>
<dbReference type="EMBL" id="HBGF01028858">
    <property type="protein sequence ID" value="CAD9124509.1"/>
    <property type="molecule type" value="Transcribed_RNA"/>
</dbReference>
<evidence type="ECO:0000259" key="6">
    <source>
        <dbReference type="PROSITE" id="PS50056"/>
    </source>
</evidence>
<sequence length="742" mass="82104">MSSDDELPALQRGSSDDEVDSDIAAARERLKADVAAKAAAGVGPGGLPADLPPGLKHRVTNPAANPDDVTDEDEDEEEKPYGKKAVKKMMAAMDKEVTLDFAAELEADEEGYKPITWTQLQDNFSYERVAHGFKLYGDISQKDREHWDRAKQVKIRDKDGREGAAFFYEEESKPHFDWDDVQIGNEIVVKSPRFHRFLDGQEGMRIEKNKSISRVAKRKFTDVQRLDYGRLNKTNGNAKYAKKKYDDAIGCYETAINHLQGTFHDHPEFEQEARELCAQCYLNIAACQIGQGRHRVVEVSCRSALRINASKALNAKAYFRIGQCALKLHELQPAKEALMKALDLAPGDSAVIAEINKLNEEIATDAKAQKELFDLQSKEKNKKFGWRRTVLNPNPPTEIPGVTNFRDVGGKMTLNPDAAEDDDEGLQRVPKLTLLRSAQLVDITRGGLHTLSDELRVKSILDLRTSSEVSAKRKMAAAKIAAYNKANELEIELYRKSNGERGMAPRALVDVESKFTPINVTCNQGTEPKLAFANKKAAAGKSIGEALEGPVVYHLDMTTRAVMSLASWWTLLQAVFWGVLAVFHASMLKRAAIAMLKGTALRVGVESFYETTLRKQGPEIAFAMKLAADEANYPILVHCSMGKDRTGIIVALLLSVAGVSIEDISKEYAAVTGAQPDEAELGPLGIDEEWRVARADVMLRTLKAVRDVHGGIDKYLESIGVDQVTQKKIRAVLSQKVKAKVK</sequence>
<proteinExistence type="predicted"/>
<dbReference type="SUPFAM" id="SSF48452">
    <property type="entry name" value="TPR-like"/>
    <property type="match status" value="1"/>
</dbReference>
<keyword evidence="5" id="KW-0812">Transmembrane</keyword>
<dbReference type="PROSITE" id="PS50056">
    <property type="entry name" value="TYR_PHOSPHATASE_2"/>
    <property type="match status" value="1"/>
</dbReference>
<keyword evidence="1" id="KW-0677">Repeat</keyword>
<dbReference type="PANTHER" id="PTHR11242:SF0">
    <property type="entry name" value="TPR_REGION DOMAIN-CONTAINING PROTEIN"/>
    <property type="match status" value="1"/>
</dbReference>
<dbReference type="Pfam" id="PF13350">
    <property type="entry name" value="Y_phosphatase3"/>
    <property type="match status" value="1"/>
</dbReference>
<feature type="transmembrane region" description="Helical" evidence="5">
    <location>
        <begin position="566"/>
        <end position="588"/>
    </location>
</feature>
<dbReference type="Gene3D" id="1.25.40.10">
    <property type="entry name" value="Tetratricopeptide repeat domain"/>
    <property type="match status" value="1"/>
</dbReference>
<gene>
    <name evidence="7" type="ORF">NDES1114_LOCUS19126</name>
</gene>
<dbReference type="InterPro" id="IPR011990">
    <property type="entry name" value="TPR-like_helical_dom_sf"/>
</dbReference>
<evidence type="ECO:0000256" key="5">
    <source>
        <dbReference type="SAM" id="Phobius"/>
    </source>
</evidence>
<feature type="compositionally biased region" description="Low complexity" evidence="4">
    <location>
        <begin position="39"/>
        <end position="54"/>
    </location>
</feature>
<feature type="domain" description="Tyrosine specific protein phosphatases" evidence="6">
    <location>
        <begin position="605"/>
        <end position="664"/>
    </location>
</feature>
<evidence type="ECO:0000256" key="1">
    <source>
        <dbReference type="ARBA" id="ARBA00022737"/>
    </source>
</evidence>
<dbReference type="SUPFAM" id="SSF52799">
    <property type="entry name" value="(Phosphotyrosine protein) phosphatases II"/>
    <property type="match status" value="1"/>
</dbReference>
<dbReference type="PANTHER" id="PTHR11242">
    <property type="entry name" value="ARYL HYDROCARBON RECEPTOR INTERACTING PROTEIN RELATED"/>
    <property type="match status" value="1"/>
</dbReference>